<evidence type="ECO:0000256" key="2">
    <source>
        <dbReference type="SAM" id="Phobius"/>
    </source>
</evidence>
<keyword evidence="2" id="KW-0472">Membrane</keyword>
<feature type="compositionally biased region" description="Basic and acidic residues" evidence="1">
    <location>
        <begin position="38"/>
        <end position="47"/>
    </location>
</feature>
<dbReference type="eggNOG" id="ENOG5030U57">
    <property type="taxonomic scope" value="Bacteria"/>
</dbReference>
<keyword evidence="2" id="KW-1133">Transmembrane helix</keyword>
<dbReference type="Pfam" id="PF13240">
    <property type="entry name" value="Zn_Ribbon_1"/>
    <property type="match status" value="1"/>
</dbReference>
<name>E9SEL4_RUMAL</name>
<comment type="caution">
    <text evidence="4">The sequence shown here is derived from an EMBL/GenBank/DDBJ whole genome shotgun (WGS) entry which is preliminary data.</text>
</comment>
<evidence type="ECO:0000259" key="3">
    <source>
        <dbReference type="Pfam" id="PF13240"/>
    </source>
</evidence>
<evidence type="ECO:0000256" key="1">
    <source>
        <dbReference type="SAM" id="MobiDB-lite"/>
    </source>
</evidence>
<feature type="transmembrane region" description="Helical" evidence="2">
    <location>
        <begin position="72"/>
        <end position="94"/>
    </location>
</feature>
<dbReference type="OrthoDB" id="1818743at2"/>
<keyword evidence="2" id="KW-0812">Transmembrane</keyword>
<dbReference type="AlphaFoldDB" id="E9SEL4"/>
<dbReference type="RefSeq" id="WP_002851226.1">
    <property type="nucleotide sequence ID" value="NZ_ADKM02000100.1"/>
</dbReference>
<protein>
    <recommendedName>
        <fullName evidence="3">Zinc-ribbon domain-containing protein</fullName>
    </recommendedName>
</protein>
<organism evidence="4 5">
    <name type="scientific">Ruminococcus albus 8</name>
    <dbReference type="NCBI Taxonomy" id="246199"/>
    <lineage>
        <taxon>Bacteria</taxon>
        <taxon>Bacillati</taxon>
        <taxon>Bacillota</taxon>
        <taxon>Clostridia</taxon>
        <taxon>Eubacteriales</taxon>
        <taxon>Oscillospiraceae</taxon>
        <taxon>Ruminococcus</taxon>
    </lineage>
</organism>
<feature type="domain" description="Zinc-ribbon" evidence="3">
    <location>
        <begin position="2"/>
        <end position="24"/>
    </location>
</feature>
<sequence length="270" mass="30697">MKCPMCGKSVGDHDALCPSCGSELFIDTKLAAKIFEKREEPEPDVPKSKGKKKDKVGRLKGSMKPDLHSIKLIAIALLSLLVIILVVVLIFRSISTKGEKYAKKAADFIGADFDTASKKMDFKIKQESGYKGLTAVIDYNYVAESDDDVRIDGVTYPEWAVIFKTDENDRITEVRYCDFKSIKSDIKGVKKEHMVNLDKFTTGTDKSTIDKELDMDYYSISYTKDGTAYIYRYWYENDSGDEQPVVLTVYYDSDGDFKAYTPQMLNHRYM</sequence>
<dbReference type="EMBL" id="ADKM02000100">
    <property type="protein sequence ID" value="EGC02256.1"/>
    <property type="molecule type" value="Genomic_DNA"/>
</dbReference>
<accession>E9SEL4</accession>
<gene>
    <name evidence="4" type="ORF">CUS_5773</name>
</gene>
<keyword evidence="5" id="KW-1185">Reference proteome</keyword>
<evidence type="ECO:0000313" key="4">
    <source>
        <dbReference type="EMBL" id="EGC02256.1"/>
    </source>
</evidence>
<feature type="region of interest" description="Disordered" evidence="1">
    <location>
        <begin position="38"/>
        <end position="59"/>
    </location>
</feature>
<dbReference type="InterPro" id="IPR026870">
    <property type="entry name" value="Zinc_ribbon_dom"/>
</dbReference>
<reference evidence="4 5" key="1">
    <citation type="submission" date="2011-02" db="EMBL/GenBank/DDBJ databases">
        <authorList>
            <person name="Nelson K.E."/>
            <person name="Sutton G."/>
            <person name="Torralba M."/>
            <person name="Durkin S."/>
            <person name="Harkins D."/>
            <person name="Montgomery R."/>
            <person name="Ziemer C."/>
            <person name="Klaassens E."/>
            <person name="Ocuiv P."/>
            <person name="Morrison M."/>
        </authorList>
    </citation>
    <scope>NUCLEOTIDE SEQUENCE [LARGE SCALE GENOMIC DNA]</scope>
    <source>
        <strain evidence="4 5">8</strain>
    </source>
</reference>
<dbReference type="Proteomes" id="UP000004259">
    <property type="component" value="Unassembled WGS sequence"/>
</dbReference>
<evidence type="ECO:0000313" key="5">
    <source>
        <dbReference type="Proteomes" id="UP000004259"/>
    </source>
</evidence>
<proteinExistence type="predicted"/>